<dbReference type="PANTHER" id="PTHR42354:SF1">
    <property type="entry name" value="C2H2-TYPE DOMAIN-CONTAINING PROTEIN"/>
    <property type="match status" value="1"/>
</dbReference>
<gene>
    <name evidence="4" type="ORF">QBC37DRAFT_442189</name>
</gene>
<organism evidence="4 5">
    <name type="scientific">Rhypophila decipiens</name>
    <dbReference type="NCBI Taxonomy" id="261697"/>
    <lineage>
        <taxon>Eukaryota</taxon>
        <taxon>Fungi</taxon>
        <taxon>Dikarya</taxon>
        <taxon>Ascomycota</taxon>
        <taxon>Pezizomycotina</taxon>
        <taxon>Sordariomycetes</taxon>
        <taxon>Sordariomycetidae</taxon>
        <taxon>Sordariales</taxon>
        <taxon>Naviculisporaceae</taxon>
        <taxon>Rhypophila</taxon>
    </lineage>
</organism>
<evidence type="ECO:0000256" key="2">
    <source>
        <dbReference type="SAM" id="MobiDB-lite"/>
    </source>
</evidence>
<keyword evidence="3" id="KW-1133">Transmembrane helix</keyword>
<accession>A0AAN6Y733</accession>
<evidence type="ECO:0000256" key="1">
    <source>
        <dbReference type="SAM" id="Coils"/>
    </source>
</evidence>
<name>A0AAN6Y733_9PEZI</name>
<dbReference type="EMBL" id="MU858152">
    <property type="protein sequence ID" value="KAK4211322.1"/>
    <property type="molecule type" value="Genomic_DNA"/>
</dbReference>
<dbReference type="PANTHER" id="PTHR42354">
    <property type="entry name" value="C2H2-TYPE DOMAIN-CONTAINING PROTEIN"/>
    <property type="match status" value="1"/>
</dbReference>
<reference evidence="4" key="1">
    <citation type="journal article" date="2023" name="Mol. Phylogenet. Evol.">
        <title>Genome-scale phylogeny and comparative genomics of the fungal order Sordariales.</title>
        <authorList>
            <person name="Hensen N."/>
            <person name="Bonometti L."/>
            <person name="Westerberg I."/>
            <person name="Brannstrom I.O."/>
            <person name="Guillou S."/>
            <person name="Cros-Aarteil S."/>
            <person name="Calhoun S."/>
            <person name="Haridas S."/>
            <person name="Kuo A."/>
            <person name="Mondo S."/>
            <person name="Pangilinan J."/>
            <person name="Riley R."/>
            <person name="LaButti K."/>
            <person name="Andreopoulos B."/>
            <person name="Lipzen A."/>
            <person name="Chen C."/>
            <person name="Yan M."/>
            <person name="Daum C."/>
            <person name="Ng V."/>
            <person name="Clum A."/>
            <person name="Steindorff A."/>
            <person name="Ohm R.A."/>
            <person name="Martin F."/>
            <person name="Silar P."/>
            <person name="Natvig D.O."/>
            <person name="Lalanne C."/>
            <person name="Gautier V."/>
            <person name="Ament-Velasquez S.L."/>
            <person name="Kruys A."/>
            <person name="Hutchinson M.I."/>
            <person name="Powell A.J."/>
            <person name="Barry K."/>
            <person name="Miller A.N."/>
            <person name="Grigoriev I.V."/>
            <person name="Debuchy R."/>
            <person name="Gladieux P."/>
            <person name="Hiltunen Thoren M."/>
            <person name="Johannesson H."/>
        </authorList>
    </citation>
    <scope>NUCLEOTIDE SEQUENCE</scope>
    <source>
        <strain evidence="4">PSN293</strain>
    </source>
</reference>
<sequence>MDAAAMVEDSRKLKQGFIIATLASTIAGTFTTGINLFDRLEEKRRNRKQRKVDKSQNQKIKELEGRLNEKIERVNENAERANENAHHIEQLQQHHHPERGRIRDDDLRDSLGQGGPMVKREYDRHYAAMGPQFAEGDLIAQNQLQAQVITMQSTVIKILQEALLTGDPPDMAKLYNASELARIGSIRALRDQAQRLQSSHPRHQGLRPADRGRPVGLIRRTSSTPSLRSSITNTSTTTDTSTISKDPEEEYQKSGPLFCLYAKDLQQNPHMRLDEALFFPSSPGCPACGGCIPANTARQVTVGGGHIIDKEVVVTERVTRRGSMAVTVGGAPAPVTELVKRFEDRAYLLTPRFVAKCHRPGAERGSNGKGYACYLCFRNRERDTLLRTVRGLVGHVRDKHDVGEYEDEVDIRRV</sequence>
<proteinExistence type="predicted"/>
<reference evidence="4" key="2">
    <citation type="submission" date="2023-05" db="EMBL/GenBank/DDBJ databases">
        <authorList>
            <consortium name="Lawrence Berkeley National Laboratory"/>
            <person name="Steindorff A."/>
            <person name="Hensen N."/>
            <person name="Bonometti L."/>
            <person name="Westerberg I."/>
            <person name="Brannstrom I.O."/>
            <person name="Guillou S."/>
            <person name="Cros-Aarteil S."/>
            <person name="Calhoun S."/>
            <person name="Haridas S."/>
            <person name="Kuo A."/>
            <person name="Mondo S."/>
            <person name="Pangilinan J."/>
            <person name="Riley R."/>
            <person name="Labutti K."/>
            <person name="Andreopoulos B."/>
            <person name="Lipzen A."/>
            <person name="Chen C."/>
            <person name="Yanf M."/>
            <person name="Daum C."/>
            <person name="Ng V."/>
            <person name="Clum A."/>
            <person name="Ohm R."/>
            <person name="Martin F."/>
            <person name="Silar P."/>
            <person name="Natvig D."/>
            <person name="Lalanne C."/>
            <person name="Gautier V."/>
            <person name="Ament-Velasquez S.L."/>
            <person name="Kruys A."/>
            <person name="Hutchinson M.I."/>
            <person name="Powell A.J."/>
            <person name="Barry K."/>
            <person name="Miller A.N."/>
            <person name="Grigoriev I.V."/>
            <person name="Debuchy R."/>
            <person name="Gladieux P."/>
            <person name="Thoren M.H."/>
            <person name="Johannesson H."/>
        </authorList>
    </citation>
    <scope>NUCLEOTIDE SEQUENCE</scope>
    <source>
        <strain evidence="4">PSN293</strain>
    </source>
</reference>
<protein>
    <submittedName>
        <fullName evidence="4">Uncharacterized protein</fullName>
    </submittedName>
</protein>
<keyword evidence="1" id="KW-0175">Coiled coil</keyword>
<feature type="transmembrane region" description="Helical" evidence="3">
    <location>
        <begin position="16"/>
        <end position="37"/>
    </location>
</feature>
<keyword evidence="3" id="KW-0472">Membrane</keyword>
<evidence type="ECO:0000313" key="5">
    <source>
        <dbReference type="Proteomes" id="UP001301769"/>
    </source>
</evidence>
<feature type="coiled-coil region" evidence="1">
    <location>
        <begin position="53"/>
        <end position="91"/>
    </location>
</feature>
<evidence type="ECO:0000256" key="3">
    <source>
        <dbReference type="SAM" id="Phobius"/>
    </source>
</evidence>
<dbReference type="AlphaFoldDB" id="A0AAN6Y733"/>
<evidence type="ECO:0000313" key="4">
    <source>
        <dbReference type="EMBL" id="KAK4211322.1"/>
    </source>
</evidence>
<dbReference type="Proteomes" id="UP001301769">
    <property type="component" value="Unassembled WGS sequence"/>
</dbReference>
<keyword evidence="3" id="KW-0812">Transmembrane</keyword>
<feature type="compositionally biased region" description="Low complexity" evidence="2">
    <location>
        <begin position="217"/>
        <end position="244"/>
    </location>
</feature>
<comment type="caution">
    <text evidence="4">The sequence shown here is derived from an EMBL/GenBank/DDBJ whole genome shotgun (WGS) entry which is preliminary data.</text>
</comment>
<feature type="region of interest" description="Disordered" evidence="2">
    <location>
        <begin position="196"/>
        <end position="248"/>
    </location>
</feature>
<keyword evidence="5" id="KW-1185">Reference proteome</keyword>